<organism evidence="1 2">
    <name type="scientific">Monilinia vaccinii-corymbosi</name>
    <dbReference type="NCBI Taxonomy" id="61207"/>
    <lineage>
        <taxon>Eukaryota</taxon>
        <taxon>Fungi</taxon>
        <taxon>Dikarya</taxon>
        <taxon>Ascomycota</taxon>
        <taxon>Pezizomycotina</taxon>
        <taxon>Leotiomycetes</taxon>
        <taxon>Helotiales</taxon>
        <taxon>Sclerotiniaceae</taxon>
        <taxon>Monilinia</taxon>
    </lineage>
</organism>
<dbReference type="Proteomes" id="UP000672032">
    <property type="component" value="Chromosome 2"/>
</dbReference>
<keyword evidence="2" id="KW-1185">Reference proteome</keyword>
<protein>
    <submittedName>
        <fullName evidence="1">Uncharacterized protein</fullName>
    </submittedName>
</protein>
<sequence length="69" mass="7574">MGATKGACVPLHSIHYNFSISNLKAGANTMTKEVCMHFMEVEILCERGGMDSYGNMGWRFLASPENGKC</sequence>
<dbReference type="AlphaFoldDB" id="A0A8A3PA54"/>
<gene>
    <name evidence="1" type="ORF">DSL72_001498</name>
</gene>
<name>A0A8A3PA54_9HELO</name>
<accession>A0A8A3PA54</accession>
<evidence type="ECO:0000313" key="1">
    <source>
        <dbReference type="EMBL" id="QSZ31929.1"/>
    </source>
</evidence>
<proteinExistence type="predicted"/>
<evidence type="ECO:0000313" key="2">
    <source>
        <dbReference type="Proteomes" id="UP000672032"/>
    </source>
</evidence>
<dbReference type="EMBL" id="CP063406">
    <property type="protein sequence ID" value="QSZ31929.1"/>
    <property type="molecule type" value="Genomic_DNA"/>
</dbReference>
<reference evidence="1" key="1">
    <citation type="submission" date="2020-10" db="EMBL/GenBank/DDBJ databases">
        <title>Genome Sequence of Monilinia vaccinii-corymbosi Sheds Light on Mummy Berry Disease Infection of Blueberry and Mating Type.</title>
        <authorList>
            <person name="Yow A.G."/>
            <person name="Zhang Y."/>
            <person name="Bansal K."/>
            <person name="Eacker S.M."/>
            <person name="Sullivan S."/>
            <person name="Liachko I."/>
            <person name="Cubeta M.A."/>
            <person name="Rollins J.A."/>
            <person name="Ashrafi H."/>
        </authorList>
    </citation>
    <scope>NUCLEOTIDE SEQUENCE</scope>
    <source>
        <strain evidence="1">RL-1</strain>
    </source>
</reference>